<gene>
    <name evidence="1" type="ORF">NA56DRAFT_709692</name>
</gene>
<sequence length="176" mass="19337">MSGPKCTLTARCIKAIVNLSCVSRIFYSSSVPKHFMINFQQTHHHHSDSCMNVVEGLTAEAESLLAPRGNTGIALISGPCAFSSMQHRCTEGSSILSIISAHCLCQDIQYRETDTNQPRIHLSTSKFAMPRVWLNSSLALQYQNLKPRSRNLVASGTEIASTRGQLNEAPPRDIHG</sequence>
<dbReference type="EMBL" id="KZ613512">
    <property type="protein sequence ID" value="PMD15561.1"/>
    <property type="molecule type" value="Genomic_DNA"/>
</dbReference>
<name>A0A2J6PNE6_9HELO</name>
<protein>
    <submittedName>
        <fullName evidence="1">Uncharacterized protein</fullName>
    </submittedName>
</protein>
<organism evidence="1 2">
    <name type="scientific">Hyaloscypha hepaticicola</name>
    <dbReference type="NCBI Taxonomy" id="2082293"/>
    <lineage>
        <taxon>Eukaryota</taxon>
        <taxon>Fungi</taxon>
        <taxon>Dikarya</taxon>
        <taxon>Ascomycota</taxon>
        <taxon>Pezizomycotina</taxon>
        <taxon>Leotiomycetes</taxon>
        <taxon>Helotiales</taxon>
        <taxon>Hyaloscyphaceae</taxon>
        <taxon>Hyaloscypha</taxon>
    </lineage>
</organism>
<proteinExistence type="predicted"/>
<reference evidence="1 2" key="1">
    <citation type="submission" date="2016-05" db="EMBL/GenBank/DDBJ databases">
        <title>A degradative enzymes factory behind the ericoid mycorrhizal symbiosis.</title>
        <authorList>
            <consortium name="DOE Joint Genome Institute"/>
            <person name="Martino E."/>
            <person name="Morin E."/>
            <person name="Grelet G."/>
            <person name="Kuo A."/>
            <person name="Kohler A."/>
            <person name="Daghino S."/>
            <person name="Barry K."/>
            <person name="Choi C."/>
            <person name="Cichocki N."/>
            <person name="Clum A."/>
            <person name="Copeland A."/>
            <person name="Hainaut M."/>
            <person name="Haridas S."/>
            <person name="Labutti K."/>
            <person name="Lindquist E."/>
            <person name="Lipzen A."/>
            <person name="Khouja H.-R."/>
            <person name="Murat C."/>
            <person name="Ohm R."/>
            <person name="Olson A."/>
            <person name="Spatafora J."/>
            <person name="Veneault-Fourrey C."/>
            <person name="Henrissat B."/>
            <person name="Grigoriev I."/>
            <person name="Martin F."/>
            <person name="Perotto S."/>
        </authorList>
    </citation>
    <scope>NUCLEOTIDE SEQUENCE [LARGE SCALE GENOMIC DNA]</scope>
    <source>
        <strain evidence="1 2">UAMH 7357</strain>
    </source>
</reference>
<evidence type="ECO:0000313" key="1">
    <source>
        <dbReference type="EMBL" id="PMD15561.1"/>
    </source>
</evidence>
<dbReference type="Proteomes" id="UP000235672">
    <property type="component" value="Unassembled WGS sequence"/>
</dbReference>
<dbReference type="AlphaFoldDB" id="A0A2J6PNE6"/>
<evidence type="ECO:0000313" key="2">
    <source>
        <dbReference type="Proteomes" id="UP000235672"/>
    </source>
</evidence>
<keyword evidence="2" id="KW-1185">Reference proteome</keyword>
<accession>A0A2J6PNE6</accession>